<evidence type="ECO:0000256" key="6">
    <source>
        <dbReference type="SAM" id="MobiDB-lite"/>
    </source>
</evidence>
<gene>
    <name evidence="8" type="ORF">POBO1169_LOCUS6772</name>
</gene>
<feature type="compositionally biased region" description="Low complexity" evidence="6">
    <location>
        <begin position="317"/>
        <end position="326"/>
    </location>
</feature>
<keyword evidence="5 7" id="KW-0472">Membrane</keyword>
<protein>
    <recommendedName>
        <fullName evidence="9">Cleft lip and palate transmembrane protein 1</fullName>
    </recommendedName>
</protein>
<dbReference type="EMBL" id="HBFA01012994">
    <property type="protein sequence ID" value="CAD8661270.1"/>
    <property type="molecule type" value="Transcribed_RNA"/>
</dbReference>
<evidence type="ECO:0000256" key="7">
    <source>
        <dbReference type="SAM" id="Phobius"/>
    </source>
</evidence>
<accession>A0A7S0QYV0</accession>
<evidence type="ECO:0008006" key="9">
    <source>
        <dbReference type="Google" id="ProtNLM"/>
    </source>
</evidence>
<sequence>MPVNATTAQMPLELSLGPLSVGWWRMYASLQDSLEKMQSSFGADEKDTDDLRRMFTETSPALLAVTMLVSLLHMLFEVLALKNDVAFWRGRDTPEGLSLRGIVFSATCQVIVLLYLIENESSFLVRVSVAAGLLIEVWKIVRLWSMRGQLSEAARSTARADEQAGNWLLLFFAPCVLGYAAYSLLYEPHSGWYGWLISSLYGLVFALGFVAMTPQLFINYRLKSVEHMPWRTLVYRALNTFIDDLFAFIITMPTMHRLSTFRDDIIFFIFLYQKWIYPIDHTRSTDAEGSPYAPTTDSPLETPKKGAPTAAKEKTTSTKVPDTPTTLLRRSARQRTGTKPYE</sequence>
<evidence type="ECO:0000256" key="4">
    <source>
        <dbReference type="ARBA" id="ARBA00022989"/>
    </source>
</evidence>
<keyword evidence="3 7" id="KW-0812">Transmembrane</keyword>
<evidence type="ECO:0000256" key="3">
    <source>
        <dbReference type="ARBA" id="ARBA00022692"/>
    </source>
</evidence>
<evidence type="ECO:0000256" key="5">
    <source>
        <dbReference type="ARBA" id="ARBA00023136"/>
    </source>
</evidence>
<dbReference type="Pfam" id="PF05602">
    <property type="entry name" value="CLPTM1"/>
    <property type="match status" value="1"/>
</dbReference>
<name>A0A7S0QYV0_9CHLO</name>
<feature type="transmembrane region" description="Helical" evidence="7">
    <location>
        <begin position="233"/>
        <end position="252"/>
    </location>
</feature>
<dbReference type="PANTHER" id="PTHR21347">
    <property type="entry name" value="CLEFT LIP AND PALATE ASSOCIATED TRANSMEMBRANE PROTEIN-RELATED"/>
    <property type="match status" value="1"/>
</dbReference>
<feature type="region of interest" description="Disordered" evidence="6">
    <location>
        <begin position="286"/>
        <end position="342"/>
    </location>
</feature>
<proteinExistence type="inferred from homology"/>
<reference evidence="8" key="1">
    <citation type="submission" date="2021-01" db="EMBL/GenBank/DDBJ databases">
        <authorList>
            <person name="Corre E."/>
            <person name="Pelletier E."/>
            <person name="Niang G."/>
            <person name="Scheremetjew M."/>
            <person name="Finn R."/>
            <person name="Kale V."/>
            <person name="Holt S."/>
            <person name="Cochrane G."/>
            <person name="Meng A."/>
            <person name="Brown T."/>
            <person name="Cohen L."/>
        </authorList>
    </citation>
    <scope>NUCLEOTIDE SEQUENCE</scope>
    <source>
        <strain evidence="8">CCMP722</strain>
    </source>
</reference>
<dbReference type="GO" id="GO:0016020">
    <property type="term" value="C:membrane"/>
    <property type="evidence" value="ECO:0007669"/>
    <property type="project" value="UniProtKB-SubCell"/>
</dbReference>
<evidence type="ECO:0000256" key="1">
    <source>
        <dbReference type="ARBA" id="ARBA00004141"/>
    </source>
</evidence>
<feature type="transmembrane region" description="Helical" evidence="7">
    <location>
        <begin position="192"/>
        <end position="212"/>
    </location>
</feature>
<dbReference type="PANTHER" id="PTHR21347:SF0">
    <property type="entry name" value="LIPID SCRAMBLASE CLPTM1L"/>
    <property type="match status" value="1"/>
</dbReference>
<evidence type="ECO:0000256" key="2">
    <source>
        <dbReference type="ARBA" id="ARBA00009310"/>
    </source>
</evidence>
<keyword evidence="4 7" id="KW-1133">Transmembrane helix</keyword>
<dbReference type="AlphaFoldDB" id="A0A7S0QYV0"/>
<comment type="subcellular location">
    <subcellularLocation>
        <location evidence="1">Membrane</location>
        <topology evidence="1">Multi-pass membrane protein</topology>
    </subcellularLocation>
</comment>
<feature type="transmembrane region" description="Helical" evidence="7">
    <location>
        <begin position="165"/>
        <end position="186"/>
    </location>
</feature>
<evidence type="ECO:0000313" key="8">
    <source>
        <dbReference type="EMBL" id="CAD8661270.1"/>
    </source>
</evidence>
<dbReference type="InterPro" id="IPR008429">
    <property type="entry name" value="CLPTM1"/>
</dbReference>
<feature type="transmembrane region" description="Helical" evidence="7">
    <location>
        <begin position="97"/>
        <end position="117"/>
    </location>
</feature>
<feature type="transmembrane region" description="Helical" evidence="7">
    <location>
        <begin position="61"/>
        <end position="81"/>
    </location>
</feature>
<dbReference type="GO" id="GO:0012505">
    <property type="term" value="C:endomembrane system"/>
    <property type="evidence" value="ECO:0007669"/>
    <property type="project" value="TreeGrafter"/>
</dbReference>
<organism evidence="8">
    <name type="scientific">Pyramimonas obovata</name>
    <dbReference type="NCBI Taxonomy" id="1411642"/>
    <lineage>
        <taxon>Eukaryota</taxon>
        <taxon>Viridiplantae</taxon>
        <taxon>Chlorophyta</taxon>
        <taxon>Pyramimonadophyceae</taxon>
        <taxon>Pyramimonadales</taxon>
        <taxon>Pyramimonadaceae</taxon>
        <taxon>Pyramimonas</taxon>
        <taxon>Pyramimonas incertae sedis</taxon>
    </lineage>
</organism>
<comment type="similarity">
    <text evidence="2">Belongs to the CLPTM1 family.</text>
</comment>